<organism evidence="9 10">
    <name type="scientific">Paenibacillus pectinilyticus</name>
    <dbReference type="NCBI Taxonomy" id="512399"/>
    <lineage>
        <taxon>Bacteria</taxon>
        <taxon>Bacillati</taxon>
        <taxon>Bacillota</taxon>
        <taxon>Bacilli</taxon>
        <taxon>Bacillales</taxon>
        <taxon>Paenibacillaceae</taxon>
        <taxon>Paenibacillus</taxon>
    </lineage>
</organism>
<sequence length="368" mass="41686">MKALSRYFFYDLLLSMVINSILYVPRILITERYKGAIMSLILGTLIGSILLYLFTAALMKYPGKGLPEIFKLSLSKYIYVPLLLLYSVLAFIAGGLVLINFAFIISRYLNPETPSYILLLLFVIVVCFGAMQSSKTVLYTAEIVLLLSLPLLFFLILKALTNKHMNVDAIRVILDYTWMLPSWKSLSVSTYAFVGYLHLSIFNRAFTNVNSIKYRWLMPIFGFGMLLMTFMIPIGTLGTDGVNDYIFTWVSTAEAIQMKYAFIDHVVYMFLLLFLSITFLYTMVTWHVASQTISSCFSRKKPNTSSVNSILPNAISCGLVGITIITLGSMLGEDDLFRVSSFCLVTRLPIDILLVLTVFVVSRRRLRL</sequence>
<keyword evidence="10" id="KW-1185">Reference proteome</keyword>
<evidence type="ECO:0000256" key="1">
    <source>
        <dbReference type="ARBA" id="ARBA00004141"/>
    </source>
</evidence>
<accession>A0A1C0ZZN7</accession>
<feature type="transmembrane region" description="Helical" evidence="8">
    <location>
        <begin position="214"/>
        <end position="234"/>
    </location>
</feature>
<comment type="subcellular location">
    <subcellularLocation>
        <location evidence="1">Membrane</location>
        <topology evidence="1">Multi-pass membrane protein</topology>
    </subcellularLocation>
</comment>
<feature type="transmembrane region" description="Helical" evidence="8">
    <location>
        <begin position="266"/>
        <end position="289"/>
    </location>
</feature>
<evidence type="ECO:0000256" key="6">
    <source>
        <dbReference type="ARBA" id="ARBA00022989"/>
    </source>
</evidence>
<keyword evidence="5 8" id="KW-0812">Transmembrane</keyword>
<dbReference type="Proteomes" id="UP000093309">
    <property type="component" value="Unassembled WGS sequence"/>
</dbReference>
<proteinExistence type="inferred from homology"/>
<evidence type="ECO:0000256" key="8">
    <source>
        <dbReference type="SAM" id="Phobius"/>
    </source>
</evidence>
<keyword evidence="6 8" id="KW-1133">Transmembrane helix</keyword>
<dbReference type="PANTHER" id="PTHR34975">
    <property type="entry name" value="SPORE GERMINATION PROTEIN A2"/>
    <property type="match status" value="1"/>
</dbReference>
<dbReference type="GO" id="GO:0016020">
    <property type="term" value="C:membrane"/>
    <property type="evidence" value="ECO:0007669"/>
    <property type="project" value="UniProtKB-SubCell"/>
</dbReference>
<dbReference type="STRING" id="512399.A8709_18050"/>
<evidence type="ECO:0000313" key="9">
    <source>
        <dbReference type="EMBL" id="OCT13501.1"/>
    </source>
</evidence>
<name>A0A1C0ZZN7_9BACL</name>
<comment type="similarity">
    <text evidence="2">Belongs to the amino acid-polyamine-organocation (APC) superfamily. Spore germination protein (SGP) (TC 2.A.3.9) family.</text>
</comment>
<feature type="transmembrane region" description="Helical" evidence="8">
    <location>
        <begin position="310"/>
        <end position="331"/>
    </location>
</feature>
<evidence type="ECO:0000256" key="7">
    <source>
        <dbReference type="ARBA" id="ARBA00023136"/>
    </source>
</evidence>
<keyword evidence="3" id="KW-0813">Transport</keyword>
<dbReference type="AlphaFoldDB" id="A0A1C0ZZN7"/>
<feature type="transmembrane region" description="Helical" evidence="8">
    <location>
        <begin position="36"/>
        <end position="58"/>
    </location>
</feature>
<reference evidence="10" key="1">
    <citation type="submission" date="2016-05" db="EMBL/GenBank/DDBJ databases">
        <title>Paenibacillus oryzae. sp. nov., isolated from the rice root.</title>
        <authorList>
            <person name="Zhang J."/>
            <person name="Zhang X."/>
        </authorList>
    </citation>
    <scope>NUCLEOTIDE SEQUENCE [LARGE SCALE GENOMIC DNA]</scope>
    <source>
        <strain evidence="10">KCTC13222</strain>
    </source>
</reference>
<dbReference type="GO" id="GO:0009847">
    <property type="term" value="P:spore germination"/>
    <property type="evidence" value="ECO:0007669"/>
    <property type="project" value="InterPro"/>
</dbReference>
<dbReference type="Pfam" id="PF03845">
    <property type="entry name" value="Spore_permease"/>
    <property type="match status" value="1"/>
</dbReference>
<evidence type="ECO:0000256" key="4">
    <source>
        <dbReference type="ARBA" id="ARBA00022544"/>
    </source>
</evidence>
<protein>
    <submittedName>
        <fullName evidence="9">Uncharacterized protein</fullName>
    </submittedName>
</protein>
<dbReference type="PANTHER" id="PTHR34975:SF2">
    <property type="entry name" value="SPORE GERMINATION PROTEIN A2"/>
    <property type="match status" value="1"/>
</dbReference>
<feature type="transmembrane region" description="Helical" evidence="8">
    <location>
        <begin position="337"/>
        <end position="361"/>
    </location>
</feature>
<dbReference type="EMBL" id="LYPC01000022">
    <property type="protein sequence ID" value="OCT13501.1"/>
    <property type="molecule type" value="Genomic_DNA"/>
</dbReference>
<gene>
    <name evidence="9" type="ORF">A8709_18050</name>
</gene>
<feature type="transmembrane region" description="Helical" evidence="8">
    <location>
        <begin position="78"/>
        <end position="103"/>
    </location>
</feature>
<feature type="transmembrane region" description="Helical" evidence="8">
    <location>
        <begin position="115"/>
        <end position="131"/>
    </location>
</feature>
<evidence type="ECO:0000256" key="5">
    <source>
        <dbReference type="ARBA" id="ARBA00022692"/>
    </source>
</evidence>
<evidence type="ECO:0000256" key="3">
    <source>
        <dbReference type="ARBA" id="ARBA00022448"/>
    </source>
</evidence>
<keyword evidence="7 8" id="KW-0472">Membrane</keyword>
<dbReference type="InterPro" id="IPR004761">
    <property type="entry name" value="Spore_GerAB"/>
</dbReference>
<comment type="caution">
    <text evidence="9">The sequence shown here is derived from an EMBL/GenBank/DDBJ whole genome shotgun (WGS) entry which is preliminary data.</text>
</comment>
<evidence type="ECO:0000313" key="10">
    <source>
        <dbReference type="Proteomes" id="UP000093309"/>
    </source>
</evidence>
<feature type="transmembrane region" description="Helical" evidence="8">
    <location>
        <begin position="181"/>
        <end position="202"/>
    </location>
</feature>
<keyword evidence="4" id="KW-0309">Germination</keyword>
<feature type="transmembrane region" description="Helical" evidence="8">
    <location>
        <begin position="143"/>
        <end position="161"/>
    </location>
</feature>
<feature type="transmembrane region" description="Helical" evidence="8">
    <location>
        <begin position="7"/>
        <end position="24"/>
    </location>
</feature>
<evidence type="ECO:0000256" key="2">
    <source>
        <dbReference type="ARBA" id="ARBA00007998"/>
    </source>
</evidence>